<dbReference type="HAMAP" id="MF_00815">
    <property type="entry name" value="ATP_synth_gamma_bact"/>
    <property type="match status" value="1"/>
</dbReference>
<reference evidence="12 13" key="1">
    <citation type="journal article" date="2018" name="Biotechnol. Adv.">
        <title>Improved genomic resources and new bioinformatic workflow for the carcinogenic parasite Clonorchis sinensis: Biotechnological implications.</title>
        <authorList>
            <person name="Wang D."/>
            <person name="Korhonen P.K."/>
            <person name="Gasser R.B."/>
            <person name="Young N.D."/>
        </authorList>
    </citation>
    <scope>NUCLEOTIDE SEQUENCE [LARGE SCALE GENOMIC DNA]</scope>
    <source>
        <strain evidence="12">Cs-k2</strain>
    </source>
</reference>
<dbReference type="PRINTS" id="PR00126">
    <property type="entry name" value="ATPASEGAMMA"/>
</dbReference>
<dbReference type="SUPFAM" id="SSF52943">
    <property type="entry name" value="ATP synthase (F1-ATPase), gamma subunit"/>
    <property type="match status" value="1"/>
</dbReference>
<dbReference type="GO" id="GO:0005743">
    <property type="term" value="C:mitochondrial inner membrane"/>
    <property type="evidence" value="ECO:0007669"/>
    <property type="project" value="UniProtKB-SubCell"/>
</dbReference>
<keyword evidence="4" id="KW-0375">Hydrogen ion transport</keyword>
<dbReference type="InterPro" id="IPR035968">
    <property type="entry name" value="ATP_synth_F1_ATPase_gsu"/>
</dbReference>
<reference evidence="12 13" key="2">
    <citation type="journal article" date="2021" name="Genomics">
        <title>High-quality reference genome for Clonorchis sinensis.</title>
        <authorList>
            <person name="Young N.D."/>
            <person name="Stroehlein A.J."/>
            <person name="Kinkar L."/>
            <person name="Wang T."/>
            <person name="Sohn W.M."/>
            <person name="Chang B.C.H."/>
            <person name="Kaur P."/>
            <person name="Weisz D."/>
            <person name="Dudchenko O."/>
            <person name="Aiden E.L."/>
            <person name="Korhonen P.K."/>
            <person name="Gasser R.B."/>
        </authorList>
    </citation>
    <scope>NUCLEOTIDE SEQUENCE [LARGE SCALE GENOMIC DNA]</scope>
    <source>
        <strain evidence="12">Cs-k2</strain>
    </source>
</reference>
<organism evidence="12 13">
    <name type="scientific">Clonorchis sinensis</name>
    <name type="common">Chinese liver fluke</name>
    <dbReference type="NCBI Taxonomy" id="79923"/>
    <lineage>
        <taxon>Eukaryota</taxon>
        <taxon>Metazoa</taxon>
        <taxon>Spiralia</taxon>
        <taxon>Lophotrochozoa</taxon>
        <taxon>Platyhelminthes</taxon>
        <taxon>Trematoda</taxon>
        <taxon>Digenea</taxon>
        <taxon>Opisthorchiida</taxon>
        <taxon>Opisthorchiata</taxon>
        <taxon>Opisthorchiidae</taxon>
        <taxon>Clonorchis</taxon>
    </lineage>
</organism>
<dbReference type="Proteomes" id="UP000286415">
    <property type="component" value="Unassembled WGS sequence"/>
</dbReference>
<evidence type="ECO:0000256" key="5">
    <source>
        <dbReference type="ARBA" id="ARBA00022792"/>
    </source>
</evidence>
<proteinExistence type="inferred from homology"/>
<accession>A0A8T1MGA3</accession>
<keyword evidence="6" id="KW-0406">Ion transport</keyword>
<evidence type="ECO:0000256" key="11">
    <source>
        <dbReference type="ARBA" id="ARBA00031066"/>
    </source>
</evidence>
<name>A0A8T1MGA3_CLOSI</name>
<dbReference type="InterPro" id="IPR023632">
    <property type="entry name" value="ATP_synth_F1_gsu_CS"/>
</dbReference>
<dbReference type="GO" id="GO:0045259">
    <property type="term" value="C:proton-transporting ATP synthase complex"/>
    <property type="evidence" value="ECO:0007669"/>
    <property type="project" value="UniProtKB-KW"/>
</dbReference>
<evidence type="ECO:0000256" key="1">
    <source>
        <dbReference type="ARBA" id="ARBA00004637"/>
    </source>
</evidence>
<evidence type="ECO:0000256" key="7">
    <source>
        <dbReference type="ARBA" id="ARBA00023128"/>
    </source>
</evidence>
<keyword evidence="5" id="KW-0999">Mitochondrion inner membrane</keyword>
<comment type="similarity">
    <text evidence="2">Belongs to the ATPase gamma chain family.</text>
</comment>
<dbReference type="EMBL" id="NIRI02000042">
    <property type="protein sequence ID" value="KAG5447998.1"/>
    <property type="molecule type" value="Genomic_DNA"/>
</dbReference>
<dbReference type="AlphaFoldDB" id="A0A8T1MGA3"/>
<dbReference type="Gene3D" id="1.10.287.80">
    <property type="entry name" value="ATP synthase, gamma subunit, helix hairpin domain"/>
    <property type="match status" value="1"/>
</dbReference>
<keyword evidence="8" id="KW-0472">Membrane</keyword>
<dbReference type="FunFam" id="3.40.1380.10:FF:000003">
    <property type="entry name" value="ATP synthase subunit gamma"/>
    <property type="match status" value="1"/>
</dbReference>
<evidence type="ECO:0000313" key="13">
    <source>
        <dbReference type="Proteomes" id="UP000286415"/>
    </source>
</evidence>
<sequence length="540" mass="60054">MAPSPRFLLPLLGQQSCGMATLKDIAVRLRSVKNIQKITASMKMVSTSKFARAERELRVARPYGNGAKAFYDCTDLGSTEVEAKPNTLLVAITSDRGLCGAANSSIVKTIRNMLLANPELNKNTKLVLVGDKSRAQLLRQFRDIFLMSFSDVGKKAPTFEDASEIAESILRSDYKFDRAIMYYNTFKTVVTYITTPQPILSLEEVVAAPKFSLYDSVDEEVLKCYNEYTLASLIFFALKEASTSEQSARMTAMDSATKNAGEMIDKLTLSFNRTRQAAITRELTEIISGAAAVSANKNEDCGHPSRELDNFNILLNHTGSATRVSTRFVLPGYPMNRVRPNSFLTLQVDCWNMLGYPGSTSAIYTITGFRVVTTRYSMQIAGRVSENHCWCLVSLTVICLFLALDARTLEKFGERSSVVRILDVQSLGFRCIPKTRIQHPSAVERTARSLFRRRRLQASFISSAAAASCAGVKFGFKASWRSRWSQLSKGFPTEVVSDGCALSPFLFNFVTGEMVRRTLRGLQNPGVQMVAYENLVEYEN</sequence>
<keyword evidence="9" id="KW-0139">CF(1)</keyword>
<dbReference type="Pfam" id="PF00231">
    <property type="entry name" value="ATP-synt"/>
    <property type="match status" value="1"/>
</dbReference>
<dbReference type="InterPro" id="IPR000131">
    <property type="entry name" value="ATP_synth_F1_gsu"/>
</dbReference>
<evidence type="ECO:0000256" key="8">
    <source>
        <dbReference type="ARBA" id="ARBA00023136"/>
    </source>
</evidence>
<gene>
    <name evidence="12" type="ORF">CSKR_100885</name>
</gene>
<comment type="caution">
    <text evidence="12">The sequence shown here is derived from an EMBL/GenBank/DDBJ whole genome shotgun (WGS) entry which is preliminary data.</text>
</comment>
<evidence type="ECO:0000256" key="3">
    <source>
        <dbReference type="ARBA" id="ARBA00022448"/>
    </source>
</evidence>
<dbReference type="Gene3D" id="3.40.1380.10">
    <property type="match status" value="1"/>
</dbReference>
<keyword evidence="10" id="KW-0066">ATP synthesis</keyword>
<protein>
    <recommendedName>
        <fullName evidence="11">F-ATPase gamma subunit</fullName>
    </recommendedName>
</protein>
<dbReference type="GO" id="GO:0046933">
    <property type="term" value="F:proton-transporting ATP synthase activity, rotational mechanism"/>
    <property type="evidence" value="ECO:0007669"/>
    <property type="project" value="InterPro"/>
</dbReference>
<dbReference type="OrthoDB" id="239812at2759"/>
<evidence type="ECO:0000256" key="2">
    <source>
        <dbReference type="ARBA" id="ARBA00007681"/>
    </source>
</evidence>
<evidence type="ECO:0000313" key="12">
    <source>
        <dbReference type="EMBL" id="KAG5447998.1"/>
    </source>
</evidence>
<dbReference type="PROSITE" id="PS00153">
    <property type="entry name" value="ATPASE_GAMMA"/>
    <property type="match status" value="1"/>
</dbReference>
<keyword evidence="7" id="KW-0496">Mitochondrion</keyword>
<dbReference type="CDD" id="cd12151">
    <property type="entry name" value="F1-ATPase_gamma"/>
    <property type="match status" value="1"/>
</dbReference>
<dbReference type="NCBIfam" id="TIGR01146">
    <property type="entry name" value="ATPsyn_F1gamma"/>
    <property type="match status" value="1"/>
</dbReference>
<evidence type="ECO:0000256" key="6">
    <source>
        <dbReference type="ARBA" id="ARBA00023065"/>
    </source>
</evidence>
<dbReference type="PANTHER" id="PTHR11693">
    <property type="entry name" value="ATP SYNTHASE GAMMA CHAIN"/>
    <property type="match status" value="1"/>
</dbReference>
<keyword evidence="3" id="KW-0813">Transport</keyword>
<comment type="subcellular location">
    <subcellularLocation>
        <location evidence="1">Mitochondrion inner membrane</location>
        <topology evidence="1">Peripheral membrane protein</topology>
    </subcellularLocation>
</comment>
<evidence type="ECO:0000256" key="4">
    <source>
        <dbReference type="ARBA" id="ARBA00022781"/>
    </source>
</evidence>
<evidence type="ECO:0000256" key="10">
    <source>
        <dbReference type="ARBA" id="ARBA00023310"/>
    </source>
</evidence>
<evidence type="ECO:0000256" key="9">
    <source>
        <dbReference type="ARBA" id="ARBA00023196"/>
    </source>
</evidence>
<dbReference type="PANTHER" id="PTHR11693:SF22">
    <property type="entry name" value="ATP SYNTHASE SUBUNIT GAMMA, MITOCHONDRIAL"/>
    <property type="match status" value="1"/>
</dbReference>
<keyword evidence="13" id="KW-1185">Reference proteome</keyword>